<reference evidence="8 11" key="1">
    <citation type="journal article" date="2015" name="Genome Announc.">
        <title>Complete Genome Sequence of the Nitrogen-Fixing and Solvent-Producing Clostridium pasteurianum DSM 525.</title>
        <authorList>
            <person name="Poehlein A."/>
            <person name="Grosse-Honebrink A."/>
            <person name="Zhang Y."/>
            <person name="Minton N.P."/>
            <person name="Daniel R."/>
        </authorList>
    </citation>
    <scope>NUCLEOTIDE SEQUENCE [LARGE SCALE GENOMIC DNA]</scope>
    <source>
        <strain evidence="8">DSM 525</strain>
        <strain evidence="11">DSM 525 / ATCC 6013</strain>
    </source>
</reference>
<dbReference type="eggNOG" id="COG0044">
    <property type="taxonomic scope" value="Bacteria"/>
</dbReference>
<dbReference type="GO" id="GO:0008270">
    <property type="term" value="F:zinc ion binding"/>
    <property type="evidence" value="ECO:0007669"/>
    <property type="project" value="UniProtKB-UniRule"/>
</dbReference>
<comment type="caution">
    <text evidence="6">Lacks conserved residue(s) required for the propagation of feature annotation.</text>
</comment>
<gene>
    <name evidence="6 8" type="primary">pyrC</name>
    <name evidence="8" type="ORF">CLPA_c26890</name>
    <name evidence="9" type="ORF">CP6013_00493</name>
</gene>
<evidence type="ECO:0000256" key="6">
    <source>
        <dbReference type="HAMAP-Rule" id="MF_00220"/>
    </source>
</evidence>
<keyword evidence="3 6" id="KW-0479">Metal-binding</keyword>
<dbReference type="RefSeq" id="WP_003442670.1">
    <property type="nucleotide sequence ID" value="NZ_ANZB01000003.1"/>
</dbReference>
<dbReference type="EMBL" id="CP009268">
    <property type="protein sequence ID" value="AJA52744.1"/>
    <property type="molecule type" value="Genomic_DNA"/>
</dbReference>
<dbReference type="Pfam" id="PF01979">
    <property type="entry name" value="Amidohydro_1"/>
    <property type="match status" value="1"/>
</dbReference>
<feature type="binding site" evidence="6">
    <location>
        <position position="279"/>
    </location>
    <ligand>
        <name>Zn(2+)</name>
        <dbReference type="ChEBI" id="CHEBI:29105"/>
        <label>1</label>
    </ligand>
</feature>
<reference evidence="9 10" key="3">
    <citation type="journal article" name="Genome Announc.">
        <title>Improved Draft Genome Sequence of Clostridium pasteurianum Strain ATCC 6013 (DSM 525) Using a Hybrid Next-Generation Sequencing Approach.</title>
        <authorList>
            <person name="Pyne M.E."/>
            <person name="Utturkar S."/>
            <person name="Brown S.D."/>
            <person name="Moo-Young M."/>
            <person name="Chung D.A."/>
            <person name="Chou C.P."/>
        </authorList>
    </citation>
    <scope>NUCLEOTIDE SEQUENCE [LARGE SCALE GENOMIC DNA]</scope>
    <source>
        <strain evidence="9 10">ATCC 6013</strain>
    </source>
</reference>
<proteinExistence type="inferred from homology"/>
<feature type="binding site" evidence="6">
    <location>
        <position position="148"/>
    </location>
    <ligand>
        <name>Zn(2+)</name>
        <dbReference type="ChEBI" id="CHEBI:29105"/>
        <label>2</label>
    </ligand>
</feature>
<feature type="domain" description="Amidohydrolase-related" evidence="7">
    <location>
        <begin position="48"/>
        <end position="391"/>
    </location>
</feature>
<evidence type="ECO:0000256" key="5">
    <source>
        <dbReference type="ARBA" id="ARBA00022975"/>
    </source>
</evidence>
<keyword evidence="5 6" id="KW-0665">Pyrimidine biosynthesis</keyword>
<feature type="binding site" evidence="6">
    <location>
        <position position="252"/>
    </location>
    <ligand>
        <name>substrate</name>
    </ligand>
</feature>
<sequence>MELLVKNGRVIDYTSDFVGDIYINNGIIEEIGYNLQKDCDILDAKGYVVTPAFVDLHSHFRDPGLEYKEDIKTGSRAAVRGGYTTVNLMGNTKPVCSDMRTVNYVVNKAKEIGLVDAYQTVSITRDLQGKDISHLEKIDDSVKCISDDGKGVNSDRIMHDAMVVANKRNFVVMSHAEDEEITPISTRLSENMMTERDITLAKFTGCHLHLSHVSTKEAMKDIIEAKKEGFNITCEVTPHHIALTGENLYKVNPPIREAEDVDYIINAIRKGYVDAIGTDHAPHSKEDKEKGACGISGIETSFSVCYTKLVKEGNLTINKLSEIMSKNPADILNINKGKISIGYEGDLAIIDLDNKYTVDSQKFHSKGKNTPFNGMELYGTVIKTIRAGKIVFQNM</sequence>
<name>A0A0H3J491_CLOPA</name>
<evidence type="ECO:0000256" key="3">
    <source>
        <dbReference type="ARBA" id="ARBA00022723"/>
    </source>
</evidence>
<keyword evidence="11" id="KW-1185">Reference proteome</keyword>
<reference evidence="9" key="2">
    <citation type="submission" date="2015-10" db="EMBL/GenBank/DDBJ databases">
        <title>Improved Draft Genome Sequence of Clostridium pasteurianum Strain ATCC 6013 (DSM 525) Using a Hybrid Next-Generation Sequencing Approach.</title>
        <authorList>
            <person name="Pyne M.E."/>
            <person name="Utturkar S.M."/>
            <person name="Brown S.D."/>
            <person name="Moo-Young M."/>
            <person name="Chung D.A."/>
            <person name="Chou P.C."/>
        </authorList>
    </citation>
    <scope>NUCLEOTIDE SEQUENCE</scope>
    <source>
        <strain evidence="9">ATCC 6013</strain>
    </source>
</reference>
<evidence type="ECO:0000256" key="2">
    <source>
        <dbReference type="ARBA" id="ARBA00010286"/>
    </source>
</evidence>
<dbReference type="Gene3D" id="3.20.20.140">
    <property type="entry name" value="Metal-dependent hydrolases"/>
    <property type="match status" value="1"/>
</dbReference>
<dbReference type="InterPro" id="IPR011059">
    <property type="entry name" value="Metal-dep_hydrolase_composite"/>
</dbReference>
<dbReference type="EMBL" id="JPGY02000001">
    <property type="protein sequence ID" value="KRU11246.1"/>
    <property type="molecule type" value="Genomic_DNA"/>
</dbReference>
<dbReference type="PATRIC" id="fig|1262449.3.peg.1134"/>
<dbReference type="EC" id="3.5.2.3" evidence="6"/>
<feature type="binding site" evidence="6">
    <location>
        <position position="283"/>
    </location>
    <ligand>
        <name>substrate</name>
    </ligand>
</feature>
<dbReference type="GO" id="GO:0044205">
    <property type="term" value="P:'de novo' UMP biosynthetic process"/>
    <property type="evidence" value="ECO:0007669"/>
    <property type="project" value="UniProtKB-UniRule"/>
</dbReference>
<keyword evidence="4 6" id="KW-0378">Hydrolase</keyword>
<dbReference type="AlphaFoldDB" id="A0A0H3J491"/>
<dbReference type="GO" id="GO:0006145">
    <property type="term" value="P:purine nucleobase catabolic process"/>
    <property type="evidence" value="ECO:0007669"/>
    <property type="project" value="TreeGrafter"/>
</dbReference>
<keyword evidence="6" id="KW-0862">Zinc</keyword>
<evidence type="ECO:0000313" key="9">
    <source>
        <dbReference type="EMBL" id="KRU11246.1"/>
    </source>
</evidence>
<dbReference type="GO" id="GO:0004151">
    <property type="term" value="F:dihydroorotase activity"/>
    <property type="evidence" value="ECO:0007669"/>
    <property type="project" value="UniProtKB-UniRule"/>
</dbReference>
<comment type="pathway">
    <text evidence="6">Pyrimidine metabolism; UMP biosynthesis via de novo pathway; (S)-dihydroorotate from bicarbonate: step 3/3.</text>
</comment>
<evidence type="ECO:0000256" key="4">
    <source>
        <dbReference type="ARBA" id="ARBA00022801"/>
    </source>
</evidence>
<dbReference type="UniPathway" id="UPA00070">
    <property type="reaction ID" value="UER00117"/>
</dbReference>
<dbReference type="InterPro" id="IPR050138">
    <property type="entry name" value="DHOase/Allantoinase_Hydrolase"/>
</dbReference>
<dbReference type="SUPFAM" id="SSF51338">
    <property type="entry name" value="Composite domain of metallo-dependent hydrolases"/>
    <property type="match status" value="1"/>
</dbReference>
<feature type="binding site" evidence="6">
    <location>
        <position position="175"/>
    </location>
    <ligand>
        <name>Zn(2+)</name>
        <dbReference type="ChEBI" id="CHEBI:29105"/>
        <label>2</label>
    </ligand>
</feature>
<dbReference type="PANTHER" id="PTHR43668:SF2">
    <property type="entry name" value="ALLANTOINASE"/>
    <property type="match status" value="1"/>
</dbReference>
<comment type="function">
    <text evidence="1 6">Catalyzes the reversible cyclization of carbamoyl aspartate to dihydroorotate.</text>
</comment>
<evidence type="ECO:0000313" key="10">
    <source>
        <dbReference type="Proteomes" id="UP000028042"/>
    </source>
</evidence>
<dbReference type="CDD" id="cd01317">
    <property type="entry name" value="DHOase_IIa"/>
    <property type="match status" value="1"/>
</dbReference>
<protein>
    <recommendedName>
        <fullName evidence="6">Dihydroorotase</fullName>
        <shortName evidence="6">DHOase</shortName>
        <ecNumber evidence="6">3.5.2.3</ecNumber>
    </recommendedName>
</protein>
<dbReference type="InterPro" id="IPR006680">
    <property type="entry name" value="Amidohydro-rel"/>
</dbReference>
<dbReference type="InterPro" id="IPR004722">
    <property type="entry name" value="DHOase"/>
</dbReference>
<evidence type="ECO:0000256" key="1">
    <source>
        <dbReference type="ARBA" id="ARBA00002368"/>
    </source>
</evidence>
<feature type="binding site" evidence="6">
    <location>
        <position position="212"/>
    </location>
    <ligand>
        <name>Zn(2+)</name>
        <dbReference type="ChEBI" id="CHEBI:29105"/>
        <label>2</label>
    </ligand>
</feature>
<dbReference type="GO" id="GO:0004038">
    <property type="term" value="F:allantoinase activity"/>
    <property type="evidence" value="ECO:0007669"/>
    <property type="project" value="TreeGrafter"/>
</dbReference>
<comment type="cofactor">
    <cofactor evidence="6">
        <name>Zn(2+)</name>
        <dbReference type="ChEBI" id="CHEBI:29105"/>
    </cofactor>
    <text evidence="6">Binds 2 Zn(2+) ions per subunit.</text>
</comment>
<dbReference type="InterPro" id="IPR032466">
    <property type="entry name" value="Metal_Hydrolase"/>
</dbReference>
<dbReference type="GeneID" id="93074819"/>
<dbReference type="PANTHER" id="PTHR43668">
    <property type="entry name" value="ALLANTOINASE"/>
    <property type="match status" value="1"/>
</dbReference>
<evidence type="ECO:0000313" key="8">
    <source>
        <dbReference type="EMBL" id="AJA52744.1"/>
    </source>
</evidence>
<dbReference type="Proteomes" id="UP000030905">
    <property type="component" value="Chromosome"/>
</dbReference>
<evidence type="ECO:0000259" key="7">
    <source>
        <dbReference type="Pfam" id="PF01979"/>
    </source>
</evidence>
<feature type="binding site" evidence="6">
    <location>
        <begin position="59"/>
        <end position="61"/>
    </location>
    <ligand>
        <name>substrate</name>
    </ligand>
</feature>
<dbReference type="Proteomes" id="UP000028042">
    <property type="component" value="Unassembled WGS sequence"/>
</dbReference>
<dbReference type="HAMAP" id="MF_00220_B">
    <property type="entry name" value="PyrC_classI_B"/>
    <property type="match status" value="1"/>
</dbReference>
<evidence type="ECO:0000313" key="11">
    <source>
        <dbReference type="Proteomes" id="UP000030905"/>
    </source>
</evidence>
<dbReference type="InterPro" id="IPR002195">
    <property type="entry name" value="Dihydroorotase_CS"/>
</dbReference>
<feature type="binding site" evidence="6">
    <location>
        <position position="59"/>
    </location>
    <ligand>
        <name>Zn(2+)</name>
        <dbReference type="ChEBI" id="CHEBI:29105"/>
        <label>1</label>
    </ligand>
</feature>
<comment type="catalytic activity">
    <reaction evidence="6">
        <text>(S)-dihydroorotate + H2O = N-carbamoyl-L-aspartate + H(+)</text>
        <dbReference type="Rhea" id="RHEA:24296"/>
        <dbReference type="ChEBI" id="CHEBI:15377"/>
        <dbReference type="ChEBI" id="CHEBI:15378"/>
        <dbReference type="ChEBI" id="CHEBI:30864"/>
        <dbReference type="ChEBI" id="CHEBI:32814"/>
        <dbReference type="EC" id="3.5.2.3"/>
    </reaction>
</comment>
<feature type="binding site" evidence="6">
    <location>
        <position position="57"/>
    </location>
    <ligand>
        <name>Zn(2+)</name>
        <dbReference type="ChEBI" id="CHEBI:29105"/>
        <label>1</label>
    </ligand>
</feature>
<comment type="similarity">
    <text evidence="2 6">Belongs to the metallo-dependent hydrolases superfamily. DHOase family. Class I DHOase subfamily.</text>
</comment>
<accession>A0A0H3J491</accession>
<dbReference type="SUPFAM" id="SSF51556">
    <property type="entry name" value="Metallo-dependent hydrolases"/>
    <property type="match status" value="1"/>
</dbReference>
<dbReference type="KEGG" id="cpae:CPAST_c26890"/>
<organism evidence="8 11">
    <name type="scientific">Clostridium pasteurianum DSM 525 = ATCC 6013</name>
    <dbReference type="NCBI Taxonomy" id="1262449"/>
    <lineage>
        <taxon>Bacteria</taxon>
        <taxon>Bacillati</taxon>
        <taxon>Bacillota</taxon>
        <taxon>Clostridia</taxon>
        <taxon>Eubacteriales</taxon>
        <taxon>Clostridiaceae</taxon>
        <taxon>Clostridium</taxon>
    </lineage>
</organism>
<feature type="active site" evidence="6">
    <location>
        <position position="279"/>
    </location>
</feature>
<dbReference type="GO" id="GO:0005737">
    <property type="term" value="C:cytoplasm"/>
    <property type="evidence" value="ECO:0007669"/>
    <property type="project" value="TreeGrafter"/>
</dbReference>
<feature type="binding site" evidence="6">
    <location>
        <position position="91"/>
    </location>
    <ligand>
        <name>substrate</name>
    </ligand>
</feature>
<dbReference type="NCBIfam" id="TIGR00857">
    <property type="entry name" value="pyrC_multi"/>
    <property type="match status" value="1"/>
</dbReference>
<dbReference type="KEGG" id="cpat:CLPA_c26890"/>
<dbReference type="PROSITE" id="PS00483">
    <property type="entry name" value="DIHYDROOROTASE_2"/>
    <property type="match status" value="1"/>
</dbReference>
<feature type="binding site" evidence="6">
    <location>
        <position position="148"/>
    </location>
    <ligand>
        <name>Zn(2+)</name>
        <dbReference type="ChEBI" id="CHEBI:29105"/>
        <label>1</label>
    </ligand>
</feature>